<accession>A0A4Q2UJV8</accession>
<evidence type="ECO:0000313" key="3">
    <source>
        <dbReference type="Proteomes" id="UP000290407"/>
    </source>
</evidence>
<gene>
    <name evidence="2" type="ORF">EQG79_20665</name>
</gene>
<protein>
    <submittedName>
        <fullName evidence="2">T9SS C-terminal target domain-containing protein</fullName>
    </submittedName>
</protein>
<sequence length="117" mass="12789">MKKVFVLMLGLVAGTASFAQTTADKAPVTYVSVTTDQKIQLVVGREQATATVSLRDEQGRILYAQNVNLRDGLHQYFNIAELANGTYQLAVRVGKEQIVKTFVVGEQPAQKVVAFES</sequence>
<evidence type="ECO:0000313" key="2">
    <source>
        <dbReference type="EMBL" id="RYC67881.1"/>
    </source>
</evidence>
<proteinExistence type="predicted"/>
<keyword evidence="3" id="KW-1185">Reference proteome</keyword>
<dbReference type="RefSeq" id="WP_129603659.1">
    <property type="nucleotide sequence ID" value="NZ_SBLB01000006.1"/>
</dbReference>
<comment type="caution">
    <text evidence="2">The sequence shown here is derived from an EMBL/GenBank/DDBJ whole genome shotgun (WGS) entry which is preliminary data.</text>
</comment>
<evidence type="ECO:0000256" key="1">
    <source>
        <dbReference type="SAM" id="SignalP"/>
    </source>
</evidence>
<feature type="signal peptide" evidence="1">
    <location>
        <begin position="1"/>
        <end position="19"/>
    </location>
</feature>
<dbReference type="EMBL" id="SBLB01000006">
    <property type="protein sequence ID" value="RYC67881.1"/>
    <property type="molecule type" value="Genomic_DNA"/>
</dbReference>
<keyword evidence="1" id="KW-0732">Signal</keyword>
<dbReference type="Proteomes" id="UP000290407">
    <property type="component" value="Unassembled WGS sequence"/>
</dbReference>
<dbReference type="AlphaFoldDB" id="A0A4Q2UJV8"/>
<name>A0A4Q2UJV8_9BACT</name>
<reference evidence="2 3" key="1">
    <citation type="submission" date="2019-01" db="EMBL/GenBank/DDBJ databases">
        <title>Spirosoma flava sp. nov., a propanil-degrading bacterium isolated from herbicide-contaminated soil.</title>
        <authorList>
            <person name="Zhang L."/>
            <person name="Jiang J.-D."/>
        </authorList>
    </citation>
    <scope>NUCLEOTIDE SEQUENCE [LARGE SCALE GENOMIC DNA]</scope>
    <source>
        <strain evidence="2 3">TY50</strain>
    </source>
</reference>
<feature type="chain" id="PRO_5020709568" evidence="1">
    <location>
        <begin position="20"/>
        <end position="117"/>
    </location>
</feature>
<organism evidence="2 3">
    <name type="scientific">Spirosoma sordidisoli</name>
    <dbReference type="NCBI Taxonomy" id="2502893"/>
    <lineage>
        <taxon>Bacteria</taxon>
        <taxon>Pseudomonadati</taxon>
        <taxon>Bacteroidota</taxon>
        <taxon>Cytophagia</taxon>
        <taxon>Cytophagales</taxon>
        <taxon>Cytophagaceae</taxon>
        <taxon>Spirosoma</taxon>
    </lineage>
</organism>